<dbReference type="GO" id="GO:0005737">
    <property type="term" value="C:cytoplasm"/>
    <property type="evidence" value="ECO:0007669"/>
    <property type="project" value="TreeGrafter"/>
</dbReference>
<evidence type="ECO:0000256" key="9">
    <source>
        <dbReference type="HAMAP-Rule" id="MF_00097"/>
    </source>
</evidence>
<feature type="domain" description="Thiamine phosphate synthase/TenI" evidence="12">
    <location>
        <begin position="15"/>
        <end position="196"/>
    </location>
</feature>
<evidence type="ECO:0000259" key="12">
    <source>
        <dbReference type="Pfam" id="PF02581"/>
    </source>
</evidence>
<dbReference type="PANTHER" id="PTHR20857:SF15">
    <property type="entry name" value="THIAMINE-PHOSPHATE SYNTHASE"/>
    <property type="match status" value="1"/>
</dbReference>
<dbReference type="Pfam" id="PF02581">
    <property type="entry name" value="TMP-TENI"/>
    <property type="match status" value="1"/>
</dbReference>
<feature type="binding site" evidence="9">
    <location>
        <begin position="193"/>
        <end position="194"/>
    </location>
    <ligand>
        <name>2-[(2R,5Z)-2-carboxy-4-methylthiazol-5(2H)-ylidene]ethyl phosphate</name>
        <dbReference type="ChEBI" id="CHEBI:62899"/>
    </ligand>
</feature>
<evidence type="ECO:0000256" key="8">
    <source>
        <dbReference type="ARBA" id="ARBA00047883"/>
    </source>
</evidence>
<dbReference type="GO" id="GO:0009228">
    <property type="term" value="P:thiamine biosynthetic process"/>
    <property type="evidence" value="ECO:0007669"/>
    <property type="project" value="UniProtKB-KW"/>
</dbReference>
<feature type="binding site" evidence="9">
    <location>
        <position position="78"/>
    </location>
    <ligand>
        <name>Mg(2+)</name>
        <dbReference type="ChEBI" id="CHEBI:18420"/>
    </ligand>
</feature>
<comment type="similarity">
    <text evidence="9 10">Belongs to the thiamine-phosphate synthase family.</text>
</comment>
<accession>A0A1Z5HWP7</accession>
<evidence type="ECO:0000256" key="1">
    <source>
        <dbReference type="ARBA" id="ARBA00005165"/>
    </source>
</evidence>
<comment type="catalytic activity">
    <reaction evidence="6 9 10">
        <text>4-methyl-5-(2-phosphooxyethyl)-thiazole + 4-amino-2-methyl-5-(diphosphooxymethyl)pyrimidine + H(+) = thiamine phosphate + diphosphate</text>
        <dbReference type="Rhea" id="RHEA:22328"/>
        <dbReference type="ChEBI" id="CHEBI:15378"/>
        <dbReference type="ChEBI" id="CHEBI:33019"/>
        <dbReference type="ChEBI" id="CHEBI:37575"/>
        <dbReference type="ChEBI" id="CHEBI:57841"/>
        <dbReference type="ChEBI" id="CHEBI:58296"/>
        <dbReference type="EC" id="2.5.1.3"/>
    </reaction>
</comment>
<dbReference type="GO" id="GO:0004789">
    <property type="term" value="F:thiamine-phosphate diphosphorylase activity"/>
    <property type="evidence" value="ECO:0007669"/>
    <property type="project" value="UniProtKB-UniRule"/>
</dbReference>
<gene>
    <name evidence="9" type="primary">thiE</name>
    <name evidence="13" type="ORF">KKC1_30550</name>
</gene>
<evidence type="ECO:0000256" key="7">
    <source>
        <dbReference type="ARBA" id="ARBA00047851"/>
    </source>
</evidence>
<feature type="binding site" evidence="9">
    <location>
        <position position="97"/>
    </location>
    <ligand>
        <name>Mg(2+)</name>
        <dbReference type="ChEBI" id="CHEBI:18420"/>
    </ligand>
</feature>
<dbReference type="EMBL" id="BDGJ01000195">
    <property type="protein sequence ID" value="GAW93934.1"/>
    <property type="molecule type" value="Genomic_DNA"/>
</dbReference>
<proteinExistence type="inferred from homology"/>
<evidence type="ECO:0000256" key="2">
    <source>
        <dbReference type="ARBA" id="ARBA00022679"/>
    </source>
</evidence>
<comment type="cofactor">
    <cofactor evidence="9">
        <name>Mg(2+)</name>
        <dbReference type="ChEBI" id="CHEBI:18420"/>
    </cofactor>
    <text evidence="9">Binds 1 Mg(2+) ion per subunit.</text>
</comment>
<dbReference type="EC" id="2.5.1.3" evidence="9"/>
<keyword evidence="2 9" id="KW-0808">Transferase</keyword>
<dbReference type="InterPro" id="IPR022998">
    <property type="entry name" value="ThiamineP_synth_TenI"/>
</dbReference>
<feature type="binding site" evidence="9">
    <location>
        <position position="77"/>
    </location>
    <ligand>
        <name>4-amino-2-methyl-5-(diphosphooxymethyl)pyrimidine</name>
        <dbReference type="ChEBI" id="CHEBI:57841"/>
    </ligand>
</feature>
<evidence type="ECO:0000256" key="4">
    <source>
        <dbReference type="ARBA" id="ARBA00022842"/>
    </source>
</evidence>
<comment type="catalytic activity">
    <reaction evidence="8 9 10">
        <text>2-[(2R,5Z)-2-carboxy-4-methylthiazol-5(2H)-ylidene]ethyl phosphate + 4-amino-2-methyl-5-(diphosphooxymethyl)pyrimidine + 2 H(+) = thiamine phosphate + CO2 + diphosphate</text>
        <dbReference type="Rhea" id="RHEA:47844"/>
        <dbReference type="ChEBI" id="CHEBI:15378"/>
        <dbReference type="ChEBI" id="CHEBI:16526"/>
        <dbReference type="ChEBI" id="CHEBI:33019"/>
        <dbReference type="ChEBI" id="CHEBI:37575"/>
        <dbReference type="ChEBI" id="CHEBI:57841"/>
        <dbReference type="ChEBI" id="CHEBI:62899"/>
        <dbReference type="EC" id="2.5.1.3"/>
    </reaction>
</comment>
<dbReference type="GO" id="GO:0009229">
    <property type="term" value="P:thiamine diphosphate biosynthetic process"/>
    <property type="evidence" value="ECO:0007669"/>
    <property type="project" value="UniProtKB-UniRule"/>
</dbReference>
<comment type="catalytic activity">
    <reaction evidence="7 9 10">
        <text>2-(2-carboxy-4-methylthiazol-5-yl)ethyl phosphate + 4-amino-2-methyl-5-(diphosphooxymethyl)pyrimidine + 2 H(+) = thiamine phosphate + CO2 + diphosphate</text>
        <dbReference type="Rhea" id="RHEA:47848"/>
        <dbReference type="ChEBI" id="CHEBI:15378"/>
        <dbReference type="ChEBI" id="CHEBI:16526"/>
        <dbReference type="ChEBI" id="CHEBI:33019"/>
        <dbReference type="ChEBI" id="CHEBI:37575"/>
        <dbReference type="ChEBI" id="CHEBI:57841"/>
        <dbReference type="ChEBI" id="CHEBI:62890"/>
        <dbReference type="EC" id="2.5.1.3"/>
    </reaction>
</comment>
<organism evidence="13 14">
    <name type="scientific">Calderihabitans maritimus</name>
    <dbReference type="NCBI Taxonomy" id="1246530"/>
    <lineage>
        <taxon>Bacteria</taxon>
        <taxon>Bacillati</taxon>
        <taxon>Bacillota</taxon>
        <taxon>Clostridia</taxon>
        <taxon>Neomoorellales</taxon>
        <taxon>Calderihabitantaceae</taxon>
        <taxon>Calderihabitans</taxon>
    </lineage>
</organism>
<feature type="binding site" evidence="9">
    <location>
        <position position="173"/>
    </location>
    <ligand>
        <name>2-[(2R,5Z)-2-carboxy-4-methylthiazol-5(2H)-ylidene]ethyl phosphate</name>
        <dbReference type="ChEBI" id="CHEBI:62899"/>
    </ligand>
</feature>
<dbReference type="UniPathway" id="UPA00060">
    <property type="reaction ID" value="UER00141"/>
</dbReference>
<feature type="binding site" evidence="9">
    <location>
        <begin position="45"/>
        <end position="49"/>
    </location>
    <ligand>
        <name>4-amino-2-methyl-5-(diphosphooxymethyl)pyrimidine</name>
        <dbReference type="ChEBI" id="CHEBI:57841"/>
    </ligand>
</feature>
<protein>
    <recommendedName>
        <fullName evidence="9">Thiamine-phosphate synthase</fullName>
        <shortName evidence="9">TP synthase</shortName>
        <shortName evidence="9">TPS</shortName>
        <ecNumber evidence="9">2.5.1.3</ecNumber>
    </recommendedName>
    <alternativeName>
        <fullName evidence="9">Thiamine-phosphate pyrophosphorylase</fullName>
        <shortName evidence="9">TMP pyrophosphorylase</shortName>
        <shortName evidence="9">TMP-PPase</shortName>
    </alternativeName>
</protein>
<dbReference type="PANTHER" id="PTHR20857">
    <property type="entry name" value="THIAMINE-PHOSPHATE PYROPHOSPHORYLASE"/>
    <property type="match status" value="1"/>
</dbReference>
<comment type="caution">
    <text evidence="13">The sequence shown here is derived from an EMBL/GenBank/DDBJ whole genome shotgun (WGS) entry which is preliminary data.</text>
</comment>
<reference evidence="14" key="1">
    <citation type="journal article" date="2017" name="Appl. Environ. Microbiol.">
        <title>Genomic Analysis of Calderihabitans maritimus KKC1, a Thermophilic, Hydrogenogenic, Carboxydotrophic Bacterium Isolated from Marine Sediment.</title>
        <authorList>
            <person name="Omae K."/>
            <person name="Yoneda Y."/>
            <person name="Fukuyama Y."/>
            <person name="Yoshida T."/>
            <person name="Sako Y."/>
        </authorList>
    </citation>
    <scope>NUCLEOTIDE SEQUENCE [LARGE SCALE GENOMIC DNA]</scope>
    <source>
        <strain evidence="14">KKC1</strain>
    </source>
</reference>
<dbReference type="InterPro" id="IPR034291">
    <property type="entry name" value="TMP_synthase"/>
</dbReference>
<dbReference type="GO" id="GO:0000287">
    <property type="term" value="F:magnesium ion binding"/>
    <property type="evidence" value="ECO:0007669"/>
    <property type="project" value="UniProtKB-UniRule"/>
</dbReference>
<evidence type="ECO:0000256" key="11">
    <source>
        <dbReference type="RuleBase" id="RU004253"/>
    </source>
</evidence>
<name>A0A1Z5HWP7_9FIRM</name>
<dbReference type="AlphaFoldDB" id="A0A1Z5HWP7"/>
<dbReference type="InterPro" id="IPR036206">
    <property type="entry name" value="ThiamineP_synth_sf"/>
</dbReference>
<evidence type="ECO:0000256" key="6">
    <source>
        <dbReference type="ARBA" id="ARBA00047334"/>
    </source>
</evidence>
<evidence type="ECO:0000256" key="5">
    <source>
        <dbReference type="ARBA" id="ARBA00022977"/>
    </source>
</evidence>
<dbReference type="NCBIfam" id="TIGR00693">
    <property type="entry name" value="thiE"/>
    <property type="match status" value="1"/>
</dbReference>
<dbReference type="OrthoDB" id="9812206at2"/>
<dbReference type="Gene3D" id="3.20.20.70">
    <property type="entry name" value="Aldolase class I"/>
    <property type="match status" value="1"/>
</dbReference>
<evidence type="ECO:0000313" key="14">
    <source>
        <dbReference type="Proteomes" id="UP000197032"/>
    </source>
</evidence>
<feature type="binding site" evidence="9">
    <location>
        <begin position="142"/>
        <end position="144"/>
    </location>
    <ligand>
        <name>2-[(2R,5Z)-2-carboxy-4-methylthiazol-5(2H)-ylidene]ethyl phosphate</name>
        <dbReference type="ChEBI" id="CHEBI:62899"/>
    </ligand>
</feature>
<keyword evidence="3 9" id="KW-0479">Metal-binding</keyword>
<dbReference type="SUPFAM" id="SSF51391">
    <property type="entry name" value="Thiamin phosphate synthase"/>
    <property type="match status" value="1"/>
</dbReference>
<dbReference type="HAMAP" id="MF_00097">
    <property type="entry name" value="TMP_synthase"/>
    <property type="match status" value="1"/>
</dbReference>
<feature type="binding site" evidence="9">
    <location>
        <position position="116"/>
    </location>
    <ligand>
        <name>4-amino-2-methyl-5-(diphosphooxymethyl)pyrimidine</name>
        <dbReference type="ChEBI" id="CHEBI:57841"/>
    </ligand>
</feature>
<dbReference type="Proteomes" id="UP000197032">
    <property type="component" value="Unassembled WGS sequence"/>
</dbReference>
<feature type="binding site" evidence="9">
    <location>
        <position position="145"/>
    </location>
    <ligand>
        <name>4-amino-2-methyl-5-(diphosphooxymethyl)pyrimidine</name>
        <dbReference type="ChEBI" id="CHEBI:57841"/>
    </ligand>
</feature>
<dbReference type="RefSeq" id="WP_088554976.1">
    <property type="nucleotide sequence ID" value="NZ_BDGJ01000195.1"/>
</dbReference>
<evidence type="ECO:0000256" key="10">
    <source>
        <dbReference type="RuleBase" id="RU003826"/>
    </source>
</evidence>
<sequence length="217" mass="24217">MALADRVREIFNTDLYGITCEEYARGRNNVETVQEMIKAGIQIIQYREKKKKSLYKYQECLQIREITRRAGVTFIVNDDVDIALLVKADGIHIGQEDLPADKVRELVGDDMIIGVSTHSPEQAWDAVRRGADYIGVGPIFPTKTKEDVCDPVGLEYLEYVVENLSIPFVAIGGIKEHNISQVREKGARCIAMVTEIVGAEDIPKKVEAIRKVLAAAV</sequence>
<dbReference type="FunFam" id="3.20.20.70:FF:000096">
    <property type="entry name" value="Thiamine-phosphate synthase"/>
    <property type="match status" value="1"/>
</dbReference>
<keyword evidence="5 9" id="KW-0784">Thiamine biosynthesis</keyword>
<keyword evidence="14" id="KW-1185">Reference proteome</keyword>
<dbReference type="InterPro" id="IPR013785">
    <property type="entry name" value="Aldolase_TIM"/>
</dbReference>
<evidence type="ECO:0000256" key="3">
    <source>
        <dbReference type="ARBA" id="ARBA00022723"/>
    </source>
</evidence>
<evidence type="ECO:0000313" key="13">
    <source>
        <dbReference type="EMBL" id="GAW93934.1"/>
    </source>
</evidence>
<comment type="pathway">
    <text evidence="1 9 11">Cofactor biosynthesis; thiamine diphosphate biosynthesis; thiamine phosphate from 4-amino-2-methyl-5-diphosphomethylpyrimidine and 4-methyl-5-(2-phosphoethyl)-thiazole: step 1/1.</text>
</comment>
<keyword evidence="4 9" id="KW-0460">Magnesium</keyword>
<comment type="function">
    <text evidence="9">Condenses 4-methyl-5-(beta-hydroxyethyl)thiazole monophosphate (THZ-P) and 2-methyl-4-amino-5-hydroxymethyl pyrimidine pyrophosphate (HMP-PP) to form thiamine monophosphate (TMP).</text>
</comment>
<dbReference type="CDD" id="cd00564">
    <property type="entry name" value="TMP_TenI"/>
    <property type="match status" value="1"/>
</dbReference>